<gene>
    <name evidence="2" type="ORF">BaRGS_00003951</name>
</gene>
<dbReference type="EMBL" id="JACVVK020000013">
    <property type="protein sequence ID" value="KAK7504923.1"/>
    <property type="molecule type" value="Genomic_DNA"/>
</dbReference>
<reference evidence="2 3" key="1">
    <citation type="journal article" date="2023" name="Sci. Data">
        <title>Genome assembly of the Korean intertidal mud-creeper Batillaria attramentaria.</title>
        <authorList>
            <person name="Patra A.K."/>
            <person name="Ho P.T."/>
            <person name="Jun S."/>
            <person name="Lee S.J."/>
            <person name="Kim Y."/>
            <person name="Won Y.J."/>
        </authorList>
    </citation>
    <scope>NUCLEOTIDE SEQUENCE [LARGE SCALE GENOMIC DNA]</scope>
    <source>
        <strain evidence="2">Wonlab-2016</strain>
    </source>
</reference>
<evidence type="ECO:0000256" key="1">
    <source>
        <dbReference type="SAM" id="MobiDB-lite"/>
    </source>
</evidence>
<feature type="non-terminal residue" evidence="2">
    <location>
        <position position="1"/>
    </location>
</feature>
<evidence type="ECO:0000313" key="2">
    <source>
        <dbReference type="EMBL" id="KAK7504923.1"/>
    </source>
</evidence>
<evidence type="ECO:0000313" key="3">
    <source>
        <dbReference type="Proteomes" id="UP001519460"/>
    </source>
</evidence>
<organism evidence="2 3">
    <name type="scientific">Batillaria attramentaria</name>
    <dbReference type="NCBI Taxonomy" id="370345"/>
    <lineage>
        <taxon>Eukaryota</taxon>
        <taxon>Metazoa</taxon>
        <taxon>Spiralia</taxon>
        <taxon>Lophotrochozoa</taxon>
        <taxon>Mollusca</taxon>
        <taxon>Gastropoda</taxon>
        <taxon>Caenogastropoda</taxon>
        <taxon>Sorbeoconcha</taxon>
        <taxon>Cerithioidea</taxon>
        <taxon>Batillariidae</taxon>
        <taxon>Batillaria</taxon>
    </lineage>
</organism>
<feature type="region of interest" description="Disordered" evidence="1">
    <location>
        <begin position="59"/>
        <end position="86"/>
    </location>
</feature>
<comment type="caution">
    <text evidence="2">The sequence shown here is derived from an EMBL/GenBank/DDBJ whole genome shotgun (WGS) entry which is preliminary data.</text>
</comment>
<proteinExistence type="predicted"/>
<accession>A0ABD0LZP8</accession>
<dbReference type="Proteomes" id="UP001519460">
    <property type="component" value="Unassembled WGS sequence"/>
</dbReference>
<name>A0ABD0LZP8_9CAEN</name>
<sequence>TLTISTDYNYITSNGTAGQSPTTVRSVLEDLPEVITTPKGSIPPPSLTRLSAVIEECGTRSHEEQPISRVDEFERQQPRASSHRHLPSAMLRSVIEARAAELRVQWTVTRRRYLTTSQR</sequence>
<feature type="compositionally biased region" description="Basic and acidic residues" evidence="1">
    <location>
        <begin position="59"/>
        <end position="77"/>
    </location>
</feature>
<protein>
    <submittedName>
        <fullName evidence="2">Uncharacterized protein</fullName>
    </submittedName>
</protein>
<keyword evidence="3" id="KW-1185">Reference proteome</keyword>
<dbReference type="AlphaFoldDB" id="A0ABD0LZP8"/>